<dbReference type="GO" id="GO:0008616">
    <property type="term" value="P:tRNA queuosine(34) biosynthetic process"/>
    <property type="evidence" value="ECO:0007669"/>
    <property type="project" value="UniProtKB-KW"/>
</dbReference>
<sequence length="378" mass="43180">MKLKDQIKDYGKSIGIDLLGFTSANAFEEIRSILEKREALGHLSGFEEKDIELRIDPKKTMTDAKSILVIGLSYYNENIKKSENHETEFSGVLARTAWGKDYHYVLKEKLEEIAAFIQKQDKDFQYKIFVDTGPLVDRQVAYRAGLGWYGYNSLLINEKYGSWFFIGYMLNNIAFEEDKPLTNKNCQGCNLCIKHCPKGAIEGPYGFHAKKCVSNLLQQKEDIDEEDRKILGKNLYGCDICQSVCPHNKKAVLMTEGDFAPQVVSPTPDLIEILYMSNKAFKETYGTTSAGWRGKRTLQRNAIIALANNGDKKAIPHLLPLLEDDRPEIRRYGIWAIFQLDPFTGKEISKEMKKKEQDEKVLNTIEDCLNKIFSSKNQ</sequence>
<dbReference type="Pfam" id="PF03130">
    <property type="entry name" value="HEAT_PBS"/>
    <property type="match status" value="1"/>
</dbReference>
<dbReference type="RefSeq" id="WP_044823411.1">
    <property type="nucleotide sequence ID" value="NZ_CP009687.1"/>
</dbReference>
<dbReference type="NCBIfam" id="TIGR00276">
    <property type="entry name" value="tRNA epoxyqueuosine(34) reductase QueG"/>
    <property type="match status" value="1"/>
</dbReference>
<evidence type="ECO:0000256" key="4">
    <source>
        <dbReference type="ARBA" id="ARBA00022723"/>
    </source>
</evidence>
<dbReference type="SUPFAM" id="SSF48371">
    <property type="entry name" value="ARM repeat"/>
    <property type="match status" value="1"/>
</dbReference>
<dbReference type="InterPro" id="IPR021133">
    <property type="entry name" value="HEAT_type_2"/>
</dbReference>
<dbReference type="InterPro" id="IPR017900">
    <property type="entry name" value="4Fe4S_Fe_S_CS"/>
</dbReference>
<keyword evidence="11" id="KW-1185">Reference proteome</keyword>
<keyword evidence="4" id="KW-0479">Metal-binding</keyword>
<evidence type="ECO:0000256" key="2">
    <source>
        <dbReference type="ARBA" id="ARBA00022490"/>
    </source>
</evidence>
<dbReference type="PATRIC" id="fig|84022.6.peg.958"/>
<dbReference type="GO" id="GO:0052693">
    <property type="term" value="F:epoxyqueuosine reductase activity"/>
    <property type="evidence" value="ECO:0007669"/>
    <property type="project" value="TreeGrafter"/>
</dbReference>
<evidence type="ECO:0000313" key="11">
    <source>
        <dbReference type="Proteomes" id="UP000035704"/>
    </source>
</evidence>
<dbReference type="PANTHER" id="PTHR30002">
    <property type="entry name" value="EPOXYQUEUOSINE REDUCTASE"/>
    <property type="match status" value="1"/>
</dbReference>
<proteinExistence type="predicted"/>
<evidence type="ECO:0000256" key="1">
    <source>
        <dbReference type="ARBA" id="ARBA00022485"/>
    </source>
</evidence>
<dbReference type="GO" id="GO:0051539">
    <property type="term" value="F:4 iron, 4 sulfur cluster binding"/>
    <property type="evidence" value="ECO:0007669"/>
    <property type="project" value="UniProtKB-KW"/>
</dbReference>
<keyword evidence="8" id="KW-0411">Iron-sulfur</keyword>
<reference evidence="10 11" key="1">
    <citation type="submission" date="2014-10" db="EMBL/GenBank/DDBJ databases">
        <title>Genome sequence of Clostridium aceticum DSM 1496.</title>
        <authorList>
            <person name="Poehlein A."/>
            <person name="Schiel-Bengelsdorf B."/>
            <person name="Gottschalk G."/>
            <person name="Duerre P."/>
            <person name="Daniel R."/>
        </authorList>
    </citation>
    <scope>NUCLEOTIDE SEQUENCE [LARGE SCALE GENOMIC DNA]</scope>
    <source>
        <strain evidence="10 11">DSM 1496</strain>
    </source>
</reference>
<organism evidence="10 11">
    <name type="scientific">Clostridium aceticum</name>
    <dbReference type="NCBI Taxonomy" id="84022"/>
    <lineage>
        <taxon>Bacteria</taxon>
        <taxon>Bacillati</taxon>
        <taxon>Bacillota</taxon>
        <taxon>Clostridia</taxon>
        <taxon>Eubacteriales</taxon>
        <taxon>Clostridiaceae</taxon>
        <taxon>Clostridium</taxon>
    </lineage>
</organism>
<dbReference type="PROSITE" id="PS50077">
    <property type="entry name" value="HEAT_REPEAT"/>
    <property type="match status" value="1"/>
</dbReference>
<dbReference type="PROSITE" id="PS51379">
    <property type="entry name" value="4FE4S_FER_2"/>
    <property type="match status" value="1"/>
</dbReference>
<feature type="domain" description="4Fe-4S ferredoxin-type" evidence="9">
    <location>
        <begin position="178"/>
        <end position="206"/>
    </location>
</feature>
<dbReference type="OrthoDB" id="9784571at2"/>
<dbReference type="InterPro" id="IPR011989">
    <property type="entry name" value="ARM-like"/>
</dbReference>
<protein>
    <recommendedName>
        <fullName evidence="9">4Fe-4S ferredoxin-type domain-containing protein</fullName>
    </recommendedName>
</protein>
<dbReference type="KEGG" id="cace:CACET_c09420"/>
<dbReference type="InterPro" id="IPR004155">
    <property type="entry name" value="PBS_lyase_HEAT"/>
</dbReference>
<keyword evidence="2" id="KW-0963">Cytoplasm</keyword>
<dbReference type="SUPFAM" id="SSF46548">
    <property type="entry name" value="alpha-helical ferredoxin"/>
    <property type="match status" value="1"/>
</dbReference>
<name>A0A0G3WAM4_9CLOT</name>
<dbReference type="PANTHER" id="PTHR30002:SF4">
    <property type="entry name" value="EPOXYQUEUOSINE REDUCTASE"/>
    <property type="match status" value="1"/>
</dbReference>
<dbReference type="PROSITE" id="PS00198">
    <property type="entry name" value="4FE4S_FER_1"/>
    <property type="match status" value="1"/>
</dbReference>
<dbReference type="Pfam" id="PF08331">
    <property type="entry name" value="QueG_DUF1730"/>
    <property type="match status" value="1"/>
</dbReference>
<dbReference type="InterPro" id="IPR016024">
    <property type="entry name" value="ARM-type_fold"/>
</dbReference>
<dbReference type="Gene3D" id="3.30.70.20">
    <property type="match status" value="1"/>
</dbReference>
<keyword evidence="7" id="KW-0408">Iron</keyword>
<dbReference type="STRING" id="84022.CACET_c09420"/>
<evidence type="ECO:0000256" key="3">
    <source>
        <dbReference type="ARBA" id="ARBA00022694"/>
    </source>
</evidence>
<keyword evidence="5" id="KW-0671">Queuosine biosynthesis</keyword>
<keyword evidence="1" id="KW-0004">4Fe-4S</keyword>
<dbReference type="InterPro" id="IPR013542">
    <property type="entry name" value="QueG_DUF1730"/>
</dbReference>
<dbReference type="InterPro" id="IPR017896">
    <property type="entry name" value="4Fe4S_Fe-S-bd"/>
</dbReference>
<dbReference type="Gene3D" id="1.25.10.10">
    <property type="entry name" value="Leucine-rich Repeat Variant"/>
    <property type="match status" value="1"/>
</dbReference>
<evidence type="ECO:0000259" key="9">
    <source>
        <dbReference type="PROSITE" id="PS51379"/>
    </source>
</evidence>
<dbReference type="Pfam" id="PF13484">
    <property type="entry name" value="Fer4_16"/>
    <property type="match status" value="1"/>
</dbReference>
<evidence type="ECO:0000256" key="5">
    <source>
        <dbReference type="ARBA" id="ARBA00022785"/>
    </source>
</evidence>
<dbReference type="EMBL" id="CP009687">
    <property type="protein sequence ID" value="AKL94449.1"/>
    <property type="molecule type" value="Genomic_DNA"/>
</dbReference>
<accession>A0A0G3WAM4</accession>
<evidence type="ECO:0000256" key="8">
    <source>
        <dbReference type="ARBA" id="ARBA00023014"/>
    </source>
</evidence>
<keyword evidence="3" id="KW-0819">tRNA processing</keyword>
<dbReference type="InterPro" id="IPR004453">
    <property type="entry name" value="QueG"/>
</dbReference>
<dbReference type="GO" id="GO:0046872">
    <property type="term" value="F:metal ion binding"/>
    <property type="evidence" value="ECO:0007669"/>
    <property type="project" value="UniProtKB-KW"/>
</dbReference>
<evidence type="ECO:0000256" key="7">
    <source>
        <dbReference type="ARBA" id="ARBA00023004"/>
    </source>
</evidence>
<evidence type="ECO:0000313" key="10">
    <source>
        <dbReference type="EMBL" id="AKL94449.1"/>
    </source>
</evidence>
<gene>
    <name evidence="10" type="ORF">CACET_c09420</name>
</gene>
<evidence type="ECO:0000256" key="6">
    <source>
        <dbReference type="ARBA" id="ARBA00023002"/>
    </source>
</evidence>
<dbReference type="AlphaFoldDB" id="A0A0G3WAM4"/>
<keyword evidence="6" id="KW-0560">Oxidoreductase</keyword>
<dbReference type="Proteomes" id="UP000035704">
    <property type="component" value="Chromosome"/>
</dbReference>